<organism evidence="1 2">
    <name type="scientific">Nannocystis exedens</name>
    <dbReference type="NCBI Taxonomy" id="54"/>
    <lineage>
        <taxon>Bacteria</taxon>
        <taxon>Pseudomonadati</taxon>
        <taxon>Myxococcota</taxon>
        <taxon>Polyangia</taxon>
        <taxon>Nannocystales</taxon>
        <taxon>Nannocystaceae</taxon>
        <taxon>Nannocystis</taxon>
    </lineage>
</organism>
<evidence type="ECO:0000313" key="2">
    <source>
        <dbReference type="Proteomes" id="UP000199400"/>
    </source>
</evidence>
<evidence type="ECO:0000313" key="1">
    <source>
        <dbReference type="EMBL" id="SFF45130.1"/>
    </source>
</evidence>
<gene>
    <name evidence="1" type="ORF">SAMN02745121_08943</name>
</gene>
<proteinExistence type="predicted"/>
<protein>
    <submittedName>
        <fullName evidence="1">Uncharacterized protein</fullName>
    </submittedName>
</protein>
<name>A0A1I2ITT9_9BACT</name>
<keyword evidence="2" id="KW-1185">Reference proteome</keyword>
<sequence length="63" mass="6561">MWFAMWCAPGDVAVGLLGRSGDVVDRIALRCADVLDNGALGSRYTAANVGGNGGFDFALGTRR</sequence>
<dbReference type="Proteomes" id="UP000199400">
    <property type="component" value="Unassembled WGS sequence"/>
</dbReference>
<dbReference type="AlphaFoldDB" id="A0A1I2ITT9"/>
<dbReference type="EMBL" id="FOMX01000081">
    <property type="protein sequence ID" value="SFF45130.1"/>
    <property type="molecule type" value="Genomic_DNA"/>
</dbReference>
<reference evidence="2" key="1">
    <citation type="submission" date="2016-10" db="EMBL/GenBank/DDBJ databases">
        <authorList>
            <person name="Varghese N."/>
            <person name="Submissions S."/>
        </authorList>
    </citation>
    <scope>NUCLEOTIDE SEQUENCE [LARGE SCALE GENOMIC DNA]</scope>
    <source>
        <strain evidence="2">ATCC 25963</strain>
    </source>
</reference>
<accession>A0A1I2ITT9</accession>